<name>A0A401U7T1_9BACT</name>
<feature type="domain" description="Yeast cell wall synthesis Kre9/Knh1-like N-terminal" evidence="4">
    <location>
        <begin position="120"/>
        <end position="200"/>
    </location>
</feature>
<organism evidence="5 6">
    <name type="scientific">Chryseotalea sanaruensis</name>
    <dbReference type="NCBI Taxonomy" id="2482724"/>
    <lineage>
        <taxon>Bacteria</taxon>
        <taxon>Pseudomonadati</taxon>
        <taxon>Bacteroidota</taxon>
        <taxon>Cytophagia</taxon>
        <taxon>Cytophagales</taxon>
        <taxon>Chryseotaleaceae</taxon>
        <taxon>Chryseotalea</taxon>
    </lineage>
</organism>
<dbReference type="Pfam" id="PF10342">
    <property type="entry name" value="Kre9_KNH"/>
    <property type="match status" value="1"/>
</dbReference>
<dbReference type="Proteomes" id="UP000288227">
    <property type="component" value="Unassembled WGS sequence"/>
</dbReference>
<sequence length="248" mass="26881">MPPMRVTAIALLLLAATPIFAQKVTIKRVELAGEKIIVHYDLEDSNPNNEYQIALYSSQSNFNTALTKVTGDVGNEVKPGTDRKITWSIREELGPYKGRLSLEVRGKQFVSVAKFTNITTSTKMKRGKNHVINWKPGNSNPINIEFLNGGQQIVAALNQPNNGAYTLYIPKKQSKGKDYIIRITDTRNTQDVAVSKPFMVTPAVPMLLKVIPAIAIVGVAAVLASGGGTDTPDTNDGPAIPDPPFPGN</sequence>
<keyword evidence="6" id="KW-1185">Reference proteome</keyword>
<proteinExistence type="predicted"/>
<dbReference type="InterPro" id="IPR018466">
    <property type="entry name" value="Kre9/Knh1-like_N"/>
</dbReference>
<evidence type="ECO:0000313" key="5">
    <source>
        <dbReference type="EMBL" id="GCC50935.1"/>
    </source>
</evidence>
<evidence type="ECO:0000313" key="6">
    <source>
        <dbReference type="Proteomes" id="UP000288227"/>
    </source>
</evidence>
<evidence type="ECO:0000256" key="2">
    <source>
        <dbReference type="SAM" id="MobiDB-lite"/>
    </source>
</evidence>
<accession>A0A401U7T1</accession>
<feature type="signal peptide" evidence="3">
    <location>
        <begin position="1"/>
        <end position="21"/>
    </location>
</feature>
<gene>
    <name evidence="5" type="ORF">SanaruYs_11540</name>
</gene>
<comment type="caution">
    <text evidence="5">The sequence shown here is derived from an EMBL/GenBank/DDBJ whole genome shotgun (WGS) entry which is preliminary data.</text>
</comment>
<feature type="compositionally biased region" description="Low complexity" evidence="2">
    <location>
        <begin position="228"/>
        <end position="238"/>
    </location>
</feature>
<evidence type="ECO:0000256" key="1">
    <source>
        <dbReference type="ARBA" id="ARBA00022729"/>
    </source>
</evidence>
<feature type="region of interest" description="Disordered" evidence="2">
    <location>
        <begin position="228"/>
        <end position="248"/>
    </location>
</feature>
<keyword evidence="1 3" id="KW-0732">Signal</keyword>
<reference evidence="5 6" key="1">
    <citation type="submission" date="2018-11" db="EMBL/GenBank/DDBJ databases">
        <title>Chryseotalea sanarue gen. nov., sp., nov., a member of the family Cytophagaceae, isolated from a brackish lake in Hamamatsu Japan.</title>
        <authorList>
            <person name="Maejima Y."/>
            <person name="Iino T."/>
            <person name="Muraguchi Y."/>
            <person name="Fukuda K."/>
            <person name="Ohkuma M."/>
            <person name="Moriuchi R."/>
            <person name="Dohra H."/>
            <person name="Kimbara K."/>
            <person name="Shintani M."/>
        </authorList>
    </citation>
    <scope>NUCLEOTIDE SEQUENCE [LARGE SCALE GENOMIC DNA]</scope>
    <source>
        <strain evidence="5 6">Ys</strain>
    </source>
</reference>
<feature type="chain" id="PRO_5019442361" description="Yeast cell wall synthesis Kre9/Knh1-like N-terminal domain-containing protein" evidence="3">
    <location>
        <begin position="22"/>
        <end position="248"/>
    </location>
</feature>
<evidence type="ECO:0000256" key="3">
    <source>
        <dbReference type="SAM" id="SignalP"/>
    </source>
</evidence>
<dbReference type="AlphaFoldDB" id="A0A401U7T1"/>
<evidence type="ECO:0000259" key="4">
    <source>
        <dbReference type="Pfam" id="PF10342"/>
    </source>
</evidence>
<dbReference type="EMBL" id="BHXQ01000002">
    <property type="protein sequence ID" value="GCC50935.1"/>
    <property type="molecule type" value="Genomic_DNA"/>
</dbReference>
<protein>
    <recommendedName>
        <fullName evidence="4">Yeast cell wall synthesis Kre9/Knh1-like N-terminal domain-containing protein</fullName>
    </recommendedName>
</protein>